<dbReference type="RefSeq" id="WP_053416238.1">
    <property type="nucleotide sequence ID" value="NZ_LILB01000001.1"/>
</dbReference>
<evidence type="ECO:0000256" key="1">
    <source>
        <dbReference type="ARBA" id="ARBA00009998"/>
    </source>
</evidence>
<keyword evidence="4 6" id="KW-0378">Hydrolase</keyword>
<evidence type="ECO:0000256" key="6">
    <source>
        <dbReference type="HAMAP-Rule" id="MF_00337"/>
    </source>
</evidence>
<dbReference type="GO" id="GO:0005829">
    <property type="term" value="C:cytosol"/>
    <property type="evidence" value="ECO:0007669"/>
    <property type="project" value="TreeGrafter"/>
</dbReference>
<comment type="subcellular location">
    <subcellularLocation>
        <location evidence="6">Cytoplasm</location>
    </subcellularLocation>
</comment>
<comment type="catalytic activity">
    <reaction evidence="6">
        <text>Exonucleolytic cleavage in either 5'- to 3'- or 3'- to 5'-direction to yield nucleoside 5'-phosphates.</text>
        <dbReference type="EC" id="3.1.11.6"/>
    </reaction>
</comment>
<dbReference type="Gene3D" id="1.10.287.1040">
    <property type="entry name" value="Exonuclease VII, small subunit"/>
    <property type="match status" value="1"/>
</dbReference>
<dbReference type="GeneID" id="301135756"/>
<dbReference type="GO" id="GO:0008855">
    <property type="term" value="F:exodeoxyribonuclease VII activity"/>
    <property type="evidence" value="ECO:0007669"/>
    <property type="project" value="UniProtKB-UniRule"/>
</dbReference>
<reference evidence="9" key="1">
    <citation type="submission" date="2015-08" db="EMBL/GenBank/DDBJ databases">
        <title>Fjat-10028 dsm 16317.</title>
        <authorList>
            <person name="Liu B."/>
            <person name="Wang J."/>
            <person name="Zhu Y."/>
            <person name="Liu G."/>
            <person name="Chen Q."/>
            <person name="Chen Z."/>
            <person name="Lan J."/>
            <person name="Che J."/>
            <person name="Ge C."/>
            <person name="Shi H."/>
            <person name="Pan Z."/>
            <person name="Liu X."/>
        </authorList>
    </citation>
    <scope>NUCLEOTIDE SEQUENCE [LARGE SCALE GENOMIC DNA]</scope>
    <source>
        <strain evidence="9">DSM 16317</strain>
    </source>
</reference>
<dbReference type="STRING" id="263475.AMD00_06505"/>
<dbReference type="SUPFAM" id="SSF116842">
    <property type="entry name" value="XseB-like"/>
    <property type="match status" value="1"/>
</dbReference>
<keyword evidence="9" id="KW-1185">Reference proteome</keyword>
<dbReference type="EC" id="3.1.11.6" evidence="6"/>
<dbReference type="EMBL" id="LILB01000001">
    <property type="protein sequence ID" value="KOO52063.1"/>
    <property type="molecule type" value="Genomic_DNA"/>
</dbReference>
<comment type="subunit">
    <text evidence="6">Heterooligomer composed of large and small subunits.</text>
</comment>
<dbReference type="HAMAP" id="MF_00337">
    <property type="entry name" value="Exonuc_7_S"/>
    <property type="match status" value="1"/>
</dbReference>
<dbReference type="AlphaFoldDB" id="A0A0M0LMY9"/>
<evidence type="ECO:0000256" key="7">
    <source>
        <dbReference type="SAM" id="MobiDB-lite"/>
    </source>
</evidence>
<evidence type="ECO:0000313" key="8">
    <source>
        <dbReference type="EMBL" id="KOO52063.1"/>
    </source>
</evidence>
<organism evidence="8 9">
    <name type="scientific">Viridibacillus arvi</name>
    <dbReference type="NCBI Taxonomy" id="263475"/>
    <lineage>
        <taxon>Bacteria</taxon>
        <taxon>Bacillati</taxon>
        <taxon>Bacillota</taxon>
        <taxon>Bacilli</taxon>
        <taxon>Bacillales</taxon>
        <taxon>Caryophanaceae</taxon>
        <taxon>Viridibacillus</taxon>
    </lineage>
</organism>
<sequence length="80" mass="9080">MAEKKQSFAKSIEELEEIVHQLEQGEVPLEDAIDLYKKGMKLSQFCHDQLQNAEQQLISIMDDNGNEKPFSPTGEEGQSK</sequence>
<dbReference type="InterPro" id="IPR003761">
    <property type="entry name" value="Exonuc_VII_S"/>
</dbReference>
<keyword evidence="3 6" id="KW-0540">Nuclease</keyword>
<protein>
    <recommendedName>
        <fullName evidence="6">Exodeoxyribonuclease 7 small subunit</fullName>
        <ecNumber evidence="6">3.1.11.6</ecNumber>
    </recommendedName>
    <alternativeName>
        <fullName evidence="6">Exodeoxyribonuclease VII small subunit</fullName>
        <shortName evidence="6">Exonuclease VII small subunit</shortName>
    </alternativeName>
</protein>
<feature type="region of interest" description="Disordered" evidence="7">
    <location>
        <begin position="59"/>
        <end position="80"/>
    </location>
</feature>
<gene>
    <name evidence="6" type="primary">xseB</name>
    <name evidence="8" type="ORF">AMD00_06505</name>
</gene>
<name>A0A0M0LMY9_9BACL</name>
<keyword evidence="2 6" id="KW-0963">Cytoplasm</keyword>
<accession>A0A0M0LMY9</accession>
<evidence type="ECO:0000256" key="4">
    <source>
        <dbReference type="ARBA" id="ARBA00022801"/>
    </source>
</evidence>
<evidence type="ECO:0000256" key="5">
    <source>
        <dbReference type="ARBA" id="ARBA00022839"/>
    </source>
</evidence>
<dbReference type="InterPro" id="IPR037004">
    <property type="entry name" value="Exonuc_VII_ssu_sf"/>
</dbReference>
<evidence type="ECO:0000256" key="3">
    <source>
        <dbReference type="ARBA" id="ARBA00022722"/>
    </source>
</evidence>
<comment type="function">
    <text evidence="6">Bidirectionally degrades single-stranded DNA into large acid-insoluble oligonucleotides, which are then degraded further into small acid-soluble oligonucleotides.</text>
</comment>
<dbReference type="NCBIfam" id="TIGR01280">
    <property type="entry name" value="xseB"/>
    <property type="match status" value="1"/>
</dbReference>
<keyword evidence="5 6" id="KW-0269">Exonuclease</keyword>
<dbReference type="OrthoDB" id="9798666at2"/>
<dbReference type="PIRSF" id="PIRSF006488">
    <property type="entry name" value="Exonuc_VII_S"/>
    <property type="match status" value="1"/>
</dbReference>
<proteinExistence type="inferred from homology"/>
<dbReference type="PANTHER" id="PTHR34137:SF1">
    <property type="entry name" value="EXODEOXYRIBONUCLEASE 7 SMALL SUBUNIT"/>
    <property type="match status" value="1"/>
</dbReference>
<dbReference type="NCBIfam" id="NF002138">
    <property type="entry name" value="PRK00977.1-2"/>
    <property type="match status" value="1"/>
</dbReference>
<dbReference type="Proteomes" id="UP000036867">
    <property type="component" value="Unassembled WGS sequence"/>
</dbReference>
<dbReference type="PANTHER" id="PTHR34137">
    <property type="entry name" value="EXODEOXYRIBONUCLEASE 7 SMALL SUBUNIT"/>
    <property type="match status" value="1"/>
</dbReference>
<dbReference type="Pfam" id="PF02609">
    <property type="entry name" value="Exonuc_VII_S"/>
    <property type="match status" value="1"/>
</dbReference>
<comment type="caution">
    <text evidence="8">The sequence shown here is derived from an EMBL/GenBank/DDBJ whole genome shotgun (WGS) entry which is preliminary data.</text>
</comment>
<comment type="similarity">
    <text evidence="1 6">Belongs to the XseB family.</text>
</comment>
<dbReference type="GO" id="GO:0006308">
    <property type="term" value="P:DNA catabolic process"/>
    <property type="evidence" value="ECO:0007669"/>
    <property type="project" value="UniProtKB-UniRule"/>
</dbReference>
<dbReference type="GO" id="GO:0009318">
    <property type="term" value="C:exodeoxyribonuclease VII complex"/>
    <property type="evidence" value="ECO:0007669"/>
    <property type="project" value="UniProtKB-UniRule"/>
</dbReference>
<evidence type="ECO:0000313" key="9">
    <source>
        <dbReference type="Proteomes" id="UP000036867"/>
    </source>
</evidence>
<evidence type="ECO:0000256" key="2">
    <source>
        <dbReference type="ARBA" id="ARBA00022490"/>
    </source>
</evidence>
<dbReference type="PATRIC" id="fig|263475.3.peg.1746"/>